<organism evidence="4 5">
    <name type="scientific">Olea europaea subsp. europaea</name>
    <dbReference type="NCBI Taxonomy" id="158383"/>
    <lineage>
        <taxon>Eukaryota</taxon>
        <taxon>Viridiplantae</taxon>
        <taxon>Streptophyta</taxon>
        <taxon>Embryophyta</taxon>
        <taxon>Tracheophyta</taxon>
        <taxon>Spermatophyta</taxon>
        <taxon>Magnoliopsida</taxon>
        <taxon>eudicotyledons</taxon>
        <taxon>Gunneridae</taxon>
        <taxon>Pentapetalae</taxon>
        <taxon>asterids</taxon>
        <taxon>lamiids</taxon>
        <taxon>Lamiales</taxon>
        <taxon>Oleaceae</taxon>
        <taxon>Oleeae</taxon>
        <taxon>Olea</taxon>
    </lineage>
</organism>
<dbReference type="EMBL" id="CACTIH010000341">
    <property type="protein sequence ID" value="CAA2959688.1"/>
    <property type="molecule type" value="Genomic_DNA"/>
</dbReference>
<dbReference type="InterPro" id="IPR050641">
    <property type="entry name" value="RIFMO-like"/>
</dbReference>
<dbReference type="InterPro" id="IPR036188">
    <property type="entry name" value="FAD/NAD-bd_sf"/>
</dbReference>
<dbReference type="Proteomes" id="UP000594638">
    <property type="component" value="Unassembled WGS sequence"/>
</dbReference>
<dbReference type="Gramene" id="OE9A074387T1">
    <property type="protein sequence ID" value="OE9A074387C1"/>
    <property type="gene ID" value="OE9A074387"/>
</dbReference>
<sequence>MIEVVGARMKDTALSDALRACPNLTHLLLLGCDDLKSLSIVLPHLEHHKLDFTGIGNCLLLLNSPKLESFEVQGLVRGWDFVGAWAQRSQAFTGKFLHSDSVQYLLIAPELKKLLICSGRTLNLSGVCVCICVMGFLRRFHGAYNSRTINRAIPCIQRRLLSGSISKINVGGSVLPVLIVGAGPVGLVLSILLTKLGVKCAVLEKNKAFSKHPQAHFVNNRSMEVFRKINGLADEIMMSQPPVEFWRKFIYCTSLTGPILGSVDHMQPEGRIFCE</sequence>
<dbReference type="GO" id="GO:0006744">
    <property type="term" value="P:ubiquinone biosynthetic process"/>
    <property type="evidence" value="ECO:0007669"/>
    <property type="project" value="TreeGrafter"/>
</dbReference>
<name>A0A8S0PYH9_OLEEU</name>
<feature type="domain" description="FAD-binding" evidence="3">
    <location>
        <begin position="176"/>
        <end position="253"/>
    </location>
</feature>
<keyword evidence="1" id="KW-0285">Flavoprotein</keyword>
<evidence type="ECO:0000313" key="5">
    <source>
        <dbReference type="Proteomes" id="UP000594638"/>
    </source>
</evidence>
<evidence type="ECO:0000259" key="3">
    <source>
        <dbReference type="Pfam" id="PF01494"/>
    </source>
</evidence>
<dbReference type="SUPFAM" id="SSF51905">
    <property type="entry name" value="FAD/NAD(P)-binding domain"/>
    <property type="match status" value="1"/>
</dbReference>
<dbReference type="GO" id="GO:0005739">
    <property type="term" value="C:mitochondrion"/>
    <property type="evidence" value="ECO:0007669"/>
    <property type="project" value="TreeGrafter"/>
</dbReference>
<accession>A0A8S0PYH9</accession>
<dbReference type="GO" id="GO:0071949">
    <property type="term" value="F:FAD binding"/>
    <property type="evidence" value="ECO:0007669"/>
    <property type="project" value="InterPro"/>
</dbReference>
<dbReference type="InterPro" id="IPR002938">
    <property type="entry name" value="FAD-bd"/>
</dbReference>
<dbReference type="OrthoDB" id="1716816at2759"/>
<gene>
    <name evidence="4" type="ORF">OLEA9_A074387</name>
</gene>
<evidence type="ECO:0000256" key="2">
    <source>
        <dbReference type="ARBA" id="ARBA00022827"/>
    </source>
</evidence>
<dbReference type="Gene3D" id="3.30.9.10">
    <property type="entry name" value="D-Amino Acid Oxidase, subunit A, domain 2"/>
    <property type="match status" value="1"/>
</dbReference>
<protein>
    <submittedName>
        <fullName evidence="4">2,4-dichlorophenol 6-monooxygenase isoform X1</fullName>
    </submittedName>
</protein>
<dbReference type="Gene3D" id="3.50.50.60">
    <property type="entry name" value="FAD/NAD(P)-binding domain"/>
    <property type="match status" value="1"/>
</dbReference>
<dbReference type="PANTHER" id="PTHR43004:SF6">
    <property type="entry name" value="FAD_NAD(P)-BINDING OXIDOREDUCTASE FAMILY PROTEIN"/>
    <property type="match status" value="1"/>
</dbReference>
<dbReference type="GO" id="GO:0016709">
    <property type="term" value="F:oxidoreductase activity, acting on paired donors, with incorporation or reduction of molecular oxygen, NAD(P)H as one donor, and incorporation of one atom of oxygen"/>
    <property type="evidence" value="ECO:0007669"/>
    <property type="project" value="UniProtKB-ARBA"/>
</dbReference>
<keyword evidence="2" id="KW-0274">FAD</keyword>
<dbReference type="Pfam" id="PF01494">
    <property type="entry name" value="FAD_binding_3"/>
    <property type="match status" value="1"/>
</dbReference>
<proteinExistence type="predicted"/>
<reference evidence="4 5" key="1">
    <citation type="submission" date="2019-12" db="EMBL/GenBank/DDBJ databases">
        <authorList>
            <person name="Alioto T."/>
            <person name="Alioto T."/>
            <person name="Gomez Garrido J."/>
        </authorList>
    </citation>
    <scope>NUCLEOTIDE SEQUENCE [LARGE SCALE GENOMIC DNA]</scope>
</reference>
<comment type="caution">
    <text evidence="4">The sequence shown here is derived from an EMBL/GenBank/DDBJ whole genome shotgun (WGS) entry which is preliminary data.</text>
</comment>
<evidence type="ECO:0000256" key="1">
    <source>
        <dbReference type="ARBA" id="ARBA00022630"/>
    </source>
</evidence>
<dbReference type="AlphaFoldDB" id="A0A8S0PYH9"/>
<evidence type="ECO:0000313" key="4">
    <source>
        <dbReference type="EMBL" id="CAA2959688.1"/>
    </source>
</evidence>
<dbReference type="PANTHER" id="PTHR43004">
    <property type="entry name" value="TRK SYSTEM POTASSIUM UPTAKE PROTEIN"/>
    <property type="match status" value="1"/>
</dbReference>
<keyword evidence="5" id="KW-1185">Reference proteome</keyword>